<reference evidence="3 4" key="1">
    <citation type="submission" date="2016-10" db="EMBL/GenBank/DDBJ databases">
        <authorList>
            <person name="de Groot N.N."/>
        </authorList>
    </citation>
    <scope>NUCLEOTIDE SEQUENCE [LARGE SCALE GENOMIC DNA]</scope>
    <source>
        <strain evidence="3 4">CPCC 201259</strain>
    </source>
</reference>
<dbReference type="InterPro" id="IPR009839">
    <property type="entry name" value="SseB_N"/>
</dbReference>
<name>A0A1I5G5A7_9PSEU</name>
<evidence type="ECO:0000259" key="1">
    <source>
        <dbReference type="Pfam" id="PF07179"/>
    </source>
</evidence>
<dbReference type="EMBL" id="FOUP01000012">
    <property type="protein sequence ID" value="SFO31013.1"/>
    <property type="molecule type" value="Genomic_DNA"/>
</dbReference>
<evidence type="ECO:0000313" key="4">
    <source>
        <dbReference type="Proteomes" id="UP000199398"/>
    </source>
</evidence>
<evidence type="ECO:0000313" key="3">
    <source>
        <dbReference type="EMBL" id="SFO31013.1"/>
    </source>
</evidence>
<dbReference type="Proteomes" id="UP000270697">
    <property type="component" value="Unassembled WGS sequence"/>
</dbReference>
<accession>A0A1I5G5A7</accession>
<proteinExistence type="predicted"/>
<keyword evidence="5" id="KW-1185">Reference proteome</keyword>
<reference evidence="2 5" key="2">
    <citation type="submission" date="2018-10" db="EMBL/GenBank/DDBJ databases">
        <title>Sequencing the genomes of 1000 actinobacteria strains.</title>
        <authorList>
            <person name="Klenk H.-P."/>
        </authorList>
    </citation>
    <scope>NUCLEOTIDE SEQUENCE [LARGE SCALE GENOMIC DNA]</scope>
    <source>
        <strain evidence="2 5">DSM 45119</strain>
    </source>
</reference>
<organism evidence="3 4">
    <name type="scientific">Saccharopolyspora antimicrobica</name>
    <dbReference type="NCBI Taxonomy" id="455193"/>
    <lineage>
        <taxon>Bacteria</taxon>
        <taxon>Bacillati</taxon>
        <taxon>Actinomycetota</taxon>
        <taxon>Actinomycetes</taxon>
        <taxon>Pseudonocardiales</taxon>
        <taxon>Pseudonocardiaceae</taxon>
        <taxon>Saccharopolyspora</taxon>
    </lineage>
</organism>
<evidence type="ECO:0000313" key="5">
    <source>
        <dbReference type="Proteomes" id="UP000270697"/>
    </source>
</evidence>
<protein>
    <submittedName>
        <fullName evidence="3">SseB protein N-terminal domain-containing protein</fullName>
    </submittedName>
    <submittedName>
        <fullName evidence="2">Type III secretion system (T3SS) SseB-like protein</fullName>
    </submittedName>
</protein>
<evidence type="ECO:0000313" key="2">
    <source>
        <dbReference type="EMBL" id="RKT83925.1"/>
    </source>
</evidence>
<dbReference type="EMBL" id="RBXX01000002">
    <property type="protein sequence ID" value="RKT83925.1"/>
    <property type="molecule type" value="Genomic_DNA"/>
</dbReference>
<dbReference type="OrthoDB" id="3295680at2"/>
<feature type="domain" description="SseB protein N-terminal" evidence="1">
    <location>
        <begin position="164"/>
        <end position="259"/>
    </location>
</feature>
<dbReference type="RefSeq" id="WP_093156458.1">
    <property type="nucleotide sequence ID" value="NZ_FOUP01000012.1"/>
</dbReference>
<dbReference type="Proteomes" id="UP000199398">
    <property type="component" value="Unassembled WGS sequence"/>
</dbReference>
<sequence>MEAQWNPANAVEKELVAALEAGESKRFAEVVLSAPLYLPILPAQGTEQRRELNEYLPLGRMHVLAFTAREGLARVLEPFSMGHREISAAALMQHWPHPDYVLALNFDLPIGVIMAPDSLTRMAAGEEFLLPAEDAEAVLQAQIRHRCLADLGGDPGGAGPANELEAALAEAIARQDFEAYLAALIDADVLLPLTAPISEDGEFPWLLTGPALPAFTSEELLRRTAPGIEHFTRLPFLVLAANWPAERPALCLNPGSSTELISGAEVLDEILAGAADALAEVTETG</sequence>
<dbReference type="Pfam" id="PF07179">
    <property type="entry name" value="SseB"/>
    <property type="match status" value="1"/>
</dbReference>
<gene>
    <name evidence="2" type="ORF">ATL45_2220</name>
    <name evidence="3" type="ORF">SAMN05421805_112100</name>
</gene>
<dbReference type="AlphaFoldDB" id="A0A1I5G5A7"/>
<dbReference type="STRING" id="455193.SAMN05421805_112100"/>